<organism evidence="2 3">
    <name type="scientific">Furfurilactobacillus curtus</name>
    <dbReference type="NCBI Taxonomy" id="1746200"/>
    <lineage>
        <taxon>Bacteria</taxon>
        <taxon>Bacillati</taxon>
        <taxon>Bacillota</taxon>
        <taxon>Bacilli</taxon>
        <taxon>Lactobacillales</taxon>
        <taxon>Lactobacillaceae</taxon>
        <taxon>Furfurilactobacillus</taxon>
    </lineage>
</organism>
<dbReference type="InterPro" id="IPR029058">
    <property type="entry name" value="AB_hydrolase_fold"/>
</dbReference>
<sequence length="313" mass="34389">MAKFQTVQFKARHFNLAGKLVFPDDFDQDTAQKMPVPALVITHPTSADMNQTSTIYATKLAEQGFLSLIFDAAYQGQSEGEPRFIEDPANRTEDIMYAIDYLDTLSYVDGDRIGALGICAGGGYTINAAKVDKRIKAVAGVAAASAGGAYREAFGPDQQLIETLNNIAQQRTIEARGGEAMMGQWIPNSQAEREAAGIDDIDIVEAVDYYKTPRGADEFSPNKVRYTSLALLLGYDPLNLVDKLLTQPLELIIGDKPGSFGSYRFGFDVYNQAASTQKDLLVLHGISHYDLYDQPKAVDPAVEQLTKFFNKYL</sequence>
<gene>
    <name evidence="2" type="ORF">JCM31185_18190</name>
</gene>
<dbReference type="Gene3D" id="3.40.50.1820">
    <property type="entry name" value="alpha/beta hydrolase"/>
    <property type="match status" value="1"/>
</dbReference>
<evidence type="ECO:0000313" key="2">
    <source>
        <dbReference type="EMBL" id="GKT06532.1"/>
    </source>
</evidence>
<evidence type="ECO:0000313" key="3">
    <source>
        <dbReference type="Proteomes" id="UP001628078"/>
    </source>
</evidence>
<evidence type="ECO:0000259" key="1">
    <source>
        <dbReference type="Pfam" id="PF02129"/>
    </source>
</evidence>
<name>A0ABQ5JU11_9LACO</name>
<accession>A0ABQ5JU11</accession>
<proteinExistence type="predicted"/>
<dbReference type="PANTHER" id="PTHR47751">
    <property type="entry name" value="SUPERFAMILY HYDROLASE, PUTATIVE (AFU_ORTHOLOGUE AFUA_2G16580)-RELATED"/>
    <property type="match status" value="1"/>
</dbReference>
<keyword evidence="3" id="KW-1185">Reference proteome</keyword>
<reference evidence="2 3" key="1">
    <citation type="submission" date="2022-03" db="EMBL/GenBank/DDBJ databases">
        <title>Draft genome sequence of Furfurilactobacillus curtus JCM 31185.</title>
        <authorList>
            <person name="Suzuki S."/>
            <person name="Endo A."/>
            <person name="Kajikawa A."/>
        </authorList>
    </citation>
    <scope>NUCLEOTIDE SEQUENCE [LARGE SCALE GENOMIC DNA]</scope>
    <source>
        <strain evidence="2 3">JCM 31185</strain>
    </source>
</reference>
<dbReference type="InterPro" id="IPR000383">
    <property type="entry name" value="Xaa-Pro-like_dom"/>
</dbReference>
<keyword evidence="2" id="KW-0378">Hydrolase</keyword>
<dbReference type="PANTHER" id="PTHR47751:SF1">
    <property type="entry name" value="SUPERFAMILY HYDROLASE, PUTATIVE (AFU_ORTHOLOGUE AFUA_2G16580)-RELATED"/>
    <property type="match status" value="1"/>
</dbReference>
<dbReference type="Pfam" id="PF02129">
    <property type="entry name" value="Peptidase_S15"/>
    <property type="match status" value="1"/>
</dbReference>
<dbReference type="Gene3D" id="1.10.10.800">
    <property type="match status" value="1"/>
</dbReference>
<dbReference type="InterPro" id="IPR051411">
    <property type="entry name" value="Polyketide_trans_af380"/>
</dbReference>
<comment type="caution">
    <text evidence="2">The sequence shown here is derived from an EMBL/GenBank/DDBJ whole genome shotgun (WGS) entry which is preliminary data.</text>
</comment>
<dbReference type="Proteomes" id="UP001628078">
    <property type="component" value="Unassembled WGS sequence"/>
</dbReference>
<dbReference type="SUPFAM" id="SSF53474">
    <property type="entry name" value="alpha/beta-Hydrolases"/>
    <property type="match status" value="1"/>
</dbReference>
<feature type="domain" description="Xaa-Pro dipeptidyl-peptidase-like" evidence="1">
    <location>
        <begin position="17"/>
        <end position="147"/>
    </location>
</feature>
<dbReference type="EMBL" id="BQXO01000007">
    <property type="protein sequence ID" value="GKT06532.1"/>
    <property type="molecule type" value="Genomic_DNA"/>
</dbReference>
<dbReference type="RefSeq" id="WP_407884762.1">
    <property type="nucleotide sequence ID" value="NZ_BQXO01000007.1"/>
</dbReference>
<dbReference type="GO" id="GO:0016787">
    <property type="term" value="F:hydrolase activity"/>
    <property type="evidence" value="ECO:0007669"/>
    <property type="project" value="UniProtKB-KW"/>
</dbReference>
<protein>
    <submittedName>
        <fullName evidence="2">Alpha/beta hydrolase</fullName>
    </submittedName>
</protein>